<gene>
    <name evidence="1" type="ORF">LMG29542_02432</name>
</gene>
<proteinExistence type="predicted"/>
<organism evidence="1 2">
    <name type="scientific">Paraburkholderia humisilvae</name>
    <dbReference type="NCBI Taxonomy" id="627669"/>
    <lineage>
        <taxon>Bacteria</taxon>
        <taxon>Pseudomonadati</taxon>
        <taxon>Pseudomonadota</taxon>
        <taxon>Betaproteobacteria</taxon>
        <taxon>Burkholderiales</taxon>
        <taxon>Burkholderiaceae</taxon>
        <taxon>Paraburkholderia</taxon>
    </lineage>
</organism>
<dbReference type="RefSeq" id="WP_175226698.1">
    <property type="nucleotide sequence ID" value="NZ_CADIKH010000009.1"/>
</dbReference>
<dbReference type="EMBL" id="CADIKH010000009">
    <property type="protein sequence ID" value="CAB3754714.1"/>
    <property type="molecule type" value="Genomic_DNA"/>
</dbReference>
<evidence type="ECO:0008006" key="3">
    <source>
        <dbReference type="Google" id="ProtNLM"/>
    </source>
</evidence>
<keyword evidence="2" id="KW-1185">Reference proteome</keyword>
<dbReference type="Pfam" id="PF06666">
    <property type="entry name" value="DUF1173"/>
    <property type="match status" value="1"/>
</dbReference>
<dbReference type="InterPro" id="IPR009553">
    <property type="entry name" value="DUF1173"/>
</dbReference>
<sequence length="439" mass="49775">MSLDPDVRIDSRCVRLSAVREAPASYSHDFEQARIEPGHAWCLCNTSNPQRLVIRRKSHAGTAAAFFLAGWPEGGESHHIDCPFFKEAEDESGKSSESKSCFEESVDGTFRITPQFSVSLKVDTVVRKKDPIESTPRPSETTRGATLLAMLQYLWSETGLHRWRAGWNRDWGRVRYEIMSKAEDGQIGRRPLADVLYIPPRYTPVGAEKNKAEFAARQEPLFVSARQFLEAQSRIAAGKAASAVRETLFIIAPLRGLKESQFDSYQIQLGHIAQPVYCKAPLMQRLQRRFGRVLNTLSAEHGHVIGLFHVEGTPRGHLQLLDAGFMRVSSRFIPVDSSYEETVADALVTANRDFSKPVRIEIGADSLDGKVLADFILYDTASRRCYMEVYGVQGREEYEARKREKQHIYRQNGVEIWEWDLTRTREMPALLPRVERTAS</sequence>
<dbReference type="AlphaFoldDB" id="A0A6J5DMH6"/>
<reference evidence="1 2" key="1">
    <citation type="submission" date="2020-04" db="EMBL/GenBank/DDBJ databases">
        <authorList>
            <person name="De Canck E."/>
        </authorList>
    </citation>
    <scope>NUCLEOTIDE SEQUENCE [LARGE SCALE GENOMIC DNA]</scope>
    <source>
        <strain evidence="1 2">LMG 29542</strain>
    </source>
</reference>
<evidence type="ECO:0000313" key="1">
    <source>
        <dbReference type="EMBL" id="CAB3754714.1"/>
    </source>
</evidence>
<accession>A0A6J5DMH6</accession>
<name>A0A6J5DMH6_9BURK</name>
<protein>
    <recommendedName>
        <fullName evidence="3">DUF1173 domain-containing protein</fullName>
    </recommendedName>
</protein>
<evidence type="ECO:0000313" key="2">
    <source>
        <dbReference type="Proteomes" id="UP000494363"/>
    </source>
</evidence>
<dbReference type="Proteomes" id="UP000494363">
    <property type="component" value="Unassembled WGS sequence"/>
</dbReference>